<protein>
    <submittedName>
        <fullName evidence="1">Diguanylate cyclase</fullName>
    </submittedName>
</protein>
<keyword evidence="2" id="KW-1185">Reference proteome</keyword>
<sequence>MELLETIQSHHGAMRLPLYAVTVTAPARAHTPVLLMLHWHGFRRETAVRVPGVDLPPHAVPGSAVQIDEDWDTVATLDQAMLDAAWQLGAWDVERETRPPWWRLGAPASEALACRRAFGDYPDAQNEETVVAHAPDREDMLRMAANRGYIRWMFRPRKGGVWAELDDEDSTVDPAGGRSLPCPVPPQPCVAGRTGRTVYRLGRVDHLILPESN</sequence>
<gene>
    <name evidence="1" type="ORF">BAU07_05080</name>
</gene>
<evidence type="ECO:0000313" key="1">
    <source>
        <dbReference type="EMBL" id="ANN76573.1"/>
    </source>
</evidence>
<dbReference type="KEGG" id="bfz:BAU07_05080"/>
<accession>A0A193GAB5</accession>
<dbReference type="AlphaFoldDB" id="A0A193GAB5"/>
<dbReference type="EMBL" id="CP016172">
    <property type="protein sequence ID" value="ANN76573.1"/>
    <property type="molecule type" value="Genomic_DNA"/>
</dbReference>
<proteinExistence type="predicted"/>
<dbReference type="OrthoDB" id="8534240at2"/>
<dbReference type="STRING" id="463014.BAU07_05080"/>
<organism evidence="1 2">
    <name type="scientific">Bordetella flabilis</name>
    <dbReference type="NCBI Taxonomy" id="463014"/>
    <lineage>
        <taxon>Bacteria</taxon>
        <taxon>Pseudomonadati</taxon>
        <taxon>Pseudomonadota</taxon>
        <taxon>Betaproteobacteria</taxon>
        <taxon>Burkholderiales</taxon>
        <taxon>Alcaligenaceae</taxon>
        <taxon>Bordetella</taxon>
    </lineage>
</organism>
<dbReference type="Proteomes" id="UP000091926">
    <property type="component" value="Chromosome"/>
</dbReference>
<dbReference type="RefSeq" id="WP_066654674.1">
    <property type="nucleotide sequence ID" value="NZ_CBCSCL010000048.1"/>
</dbReference>
<name>A0A193GAB5_9BORD</name>
<evidence type="ECO:0000313" key="2">
    <source>
        <dbReference type="Proteomes" id="UP000091926"/>
    </source>
</evidence>
<reference evidence="1 2" key="1">
    <citation type="submission" date="2016-06" db="EMBL/GenBank/DDBJ databases">
        <title>Complete genome sequences of Bordetella bronchialis and Bordetella flabilis.</title>
        <authorList>
            <person name="LiPuma J.J."/>
            <person name="Spilker T."/>
        </authorList>
    </citation>
    <scope>NUCLEOTIDE SEQUENCE [LARGE SCALE GENOMIC DNA]</scope>
    <source>
        <strain evidence="1 2">AU10664</strain>
    </source>
</reference>